<evidence type="ECO:0000256" key="1">
    <source>
        <dbReference type="ARBA" id="ARBA00023125"/>
    </source>
</evidence>
<keyword evidence="1" id="KW-0238">DNA-binding</keyword>
<dbReference type="Pfam" id="PF00589">
    <property type="entry name" value="Phage_integrase"/>
    <property type="match status" value="1"/>
</dbReference>
<dbReference type="OrthoDB" id="210067at2157"/>
<dbReference type="Gene3D" id="1.10.150.130">
    <property type="match status" value="1"/>
</dbReference>
<dbReference type="InterPro" id="IPR050090">
    <property type="entry name" value="Tyrosine_recombinase_XerCD"/>
</dbReference>
<dbReference type="EMBL" id="CP031150">
    <property type="protein sequence ID" value="AXG05331.1"/>
    <property type="molecule type" value="Genomic_DNA"/>
</dbReference>
<keyword evidence="5" id="KW-1185">Reference proteome</keyword>
<dbReference type="Gene3D" id="1.10.443.10">
    <property type="entry name" value="Intergrase catalytic core"/>
    <property type="match status" value="1"/>
</dbReference>
<sequence>MREGDTPTDERDAIADAFDRTTDPLADHAPTFDDLDVDPFALFFDEVAEPRELTTHTKREYRRAIDQWTAHMHRTGRHPACPNERHVRQFVRYCCDERGNQPDTARTKLHRLDAIYHFWQRDPAFPHPQTYDPFELVLSKLDLTRPPRKDPPRLSVDELATALRALPHIRDRAVVLSQLKLGLRAGEVCNLRLSDVAIDQPDLTEAYPSLGSHPLVANRTDAVCIPSRYERSGNKSGRPRVLPLDGELRTTLVDLLVTRPDTGADEVFYTTSTHNPLDTEDVRRLWADHFQDDYPETETHRAITSHFGRHRFTTHWLVSQDWNRELVQYMRGDRIEGAEVSREAVDSYVHTYYEDIAAPYREEIYEFGLE</sequence>
<protein>
    <submittedName>
        <fullName evidence="4">Site-specific integrase</fullName>
    </submittedName>
</protein>
<dbReference type="KEGG" id="haj:DU500_02185"/>
<dbReference type="RefSeq" id="WP_114584481.1">
    <property type="nucleotide sequence ID" value="NZ_CP031150.1"/>
</dbReference>
<dbReference type="GO" id="GO:0003677">
    <property type="term" value="F:DNA binding"/>
    <property type="evidence" value="ECO:0007669"/>
    <property type="project" value="UniProtKB-KW"/>
</dbReference>
<dbReference type="AlphaFoldDB" id="A0A345DZF9"/>
<dbReference type="PROSITE" id="PS51898">
    <property type="entry name" value="TYR_RECOMBINASE"/>
    <property type="match status" value="1"/>
</dbReference>
<gene>
    <name evidence="4" type="ORF">DU500_02185</name>
</gene>
<accession>A0A345DZF9</accession>
<feature type="domain" description="Tyr recombinase" evidence="3">
    <location>
        <begin position="149"/>
        <end position="361"/>
    </location>
</feature>
<proteinExistence type="predicted"/>
<name>A0A345DZF9_9EURY</name>
<dbReference type="GO" id="GO:0006310">
    <property type="term" value="P:DNA recombination"/>
    <property type="evidence" value="ECO:0007669"/>
    <property type="project" value="UniProtKB-KW"/>
</dbReference>
<dbReference type="CDD" id="cd00397">
    <property type="entry name" value="DNA_BRE_C"/>
    <property type="match status" value="1"/>
</dbReference>
<evidence type="ECO:0000256" key="2">
    <source>
        <dbReference type="ARBA" id="ARBA00023172"/>
    </source>
</evidence>
<dbReference type="GO" id="GO:0015074">
    <property type="term" value="P:DNA integration"/>
    <property type="evidence" value="ECO:0007669"/>
    <property type="project" value="InterPro"/>
</dbReference>
<organism evidence="4 5">
    <name type="scientific">Haloplanus rubicundus</name>
    <dbReference type="NCBI Taxonomy" id="1547898"/>
    <lineage>
        <taxon>Archaea</taxon>
        <taxon>Methanobacteriati</taxon>
        <taxon>Methanobacteriota</taxon>
        <taxon>Stenosarchaea group</taxon>
        <taxon>Halobacteria</taxon>
        <taxon>Halobacteriales</taxon>
        <taxon>Haloferacaceae</taxon>
        <taxon>Haloplanus</taxon>
    </lineage>
</organism>
<dbReference type="GeneID" id="37282156"/>
<dbReference type="InterPro" id="IPR013762">
    <property type="entry name" value="Integrase-like_cat_sf"/>
</dbReference>
<evidence type="ECO:0000313" key="4">
    <source>
        <dbReference type="EMBL" id="AXG05331.1"/>
    </source>
</evidence>
<dbReference type="InterPro" id="IPR010998">
    <property type="entry name" value="Integrase_recombinase_N"/>
</dbReference>
<evidence type="ECO:0000313" key="5">
    <source>
        <dbReference type="Proteomes" id="UP000253273"/>
    </source>
</evidence>
<reference evidence="4 5" key="1">
    <citation type="submission" date="2018-07" db="EMBL/GenBank/DDBJ databases">
        <title>Genome sequences of Haloplanus sp. CBA1113.</title>
        <authorList>
            <person name="Kim Y.B."/>
            <person name="Roh S.W."/>
        </authorList>
    </citation>
    <scope>NUCLEOTIDE SEQUENCE [LARGE SCALE GENOMIC DNA]</scope>
    <source>
        <strain evidence="4 5">CBA1113</strain>
    </source>
</reference>
<dbReference type="SUPFAM" id="SSF56349">
    <property type="entry name" value="DNA breaking-rejoining enzymes"/>
    <property type="match status" value="1"/>
</dbReference>
<dbReference type="PANTHER" id="PTHR30349:SF92">
    <property type="entry name" value="SITE-SPECIFIC RECOMBINASE"/>
    <property type="match status" value="1"/>
</dbReference>
<dbReference type="Proteomes" id="UP000253273">
    <property type="component" value="Chromosome"/>
</dbReference>
<keyword evidence="2" id="KW-0233">DNA recombination</keyword>
<evidence type="ECO:0000259" key="3">
    <source>
        <dbReference type="PROSITE" id="PS51898"/>
    </source>
</evidence>
<dbReference type="PANTHER" id="PTHR30349">
    <property type="entry name" value="PHAGE INTEGRASE-RELATED"/>
    <property type="match status" value="1"/>
</dbReference>
<dbReference type="InterPro" id="IPR011010">
    <property type="entry name" value="DNA_brk_join_enz"/>
</dbReference>
<dbReference type="InterPro" id="IPR002104">
    <property type="entry name" value="Integrase_catalytic"/>
</dbReference>